<evidence type="ECO:0000313" key="2">
    <source>
        <dbReference type="Proteomes" id="UP000784294"/>
    </source>
</evidence>
<accession>A0A3S5A9N3</accession>
<dbReference type="AlphaFoldDB" id="A0A3S5A9N3"/>
<comment type="caution">
    <text evidence="1">The sequence shown here is derived from an EMBL/GenBank/DDBJ whole genome shotgun (WGS) entry which is preliminary data.</text>
</comment>
<gene>
    <name evidence="1" type="ORF">PXEA_LOCUS24723</name>
</gene>
<name>A0A3S5A9N3_9PLAT</name>
<keyword evidence="2" id="KW-1185">Reference proteome</keyword>
<proteinExistence type="predicted"/>
<dbReference type="EMBL" id="CAAALY010120675">
    <property type="protein sequence ID" value="VEL31283.1"/>
    <property type="molecule type" value="Genomic_DNA"/>
</dbReference>
<organism evidence="1 2">
    <name type="scientific">Protopolystoma xenopodis</name>
    <dbReference type="NCBI Taxonomy" id="117903"/>
    <lineage>
        <taxon>Eukaryota</taxon>
        <taxon>Metazoa</taxon>
        <taxon>Spiralia</taxon>
        <taxon>Lophotrochozoa</taxon>
        <taxon>Platyhelminthes</taxon>
        <taxon>Monogenea</taxon>
        <taxon>Polyopisthocotylea</taxon>
        <taxon>Polystomatidea</taxon>
        <taxon>Polystomatidae</taxon>
        <taxon>Protopolystoma</taxon>
    </lineage>
</organism>
<dbReference type="Proteomes" id="UP000784294">
    <property type="component" value="Unassembled WGS sequence"/>
</dbReference>
<protein>
    <submittedName>
        <fullName evidence="1">Uncharacterized protein</fullName>
    </submittedName>
</protein>
<sequence>MEADETLNCLILPQQEIAPYQVLHFSESLPSTSLSPTVSFTSPFLSSLLALFHSSLRPEPSQTARLLNLSTSSGSCLWLREDSVVWAALDAGVDLYIAFKIAAVNRIGLGPWSARIEFSFFRGRDSDRSE</sequence>
<reference evidence="1" key="1">
    <citation type="submission" date="2018-11" db="EMBL/GenBank/DDBJ databases">
        <authorList>
            <consortium name="Pathogen Informatics"/>
        </authorList>
    </citation>
    <scope>NUCLEOTIDE SEQUENCE</scope>
</reference>
<evidence type="ECO:0000313" key="1">
    <source>
        <dbReference type="EMBL" id="VEL31283.1"/>
    </source>
</evidence>